<evidence type="ECO:0000259" key="1">
    <source>
        <dbReference type="Pfam" id="PF01764"/>
    </source>
</evidence>
<proteinExistence type="predicted"/>
<dbReference type="Proteomes" id="UP000268093">
    <property type="component" value="Unassembled WGS sequence"/>
</dbReference>
<keyword evidence="3" id="KW-1185">Reference proteome</keyword>
<accession>A0A433D0L1</accession>
<dbReference type="Pfam" id="PF01764">
    <property type="entry name" value="Lipase_3"/>
    <property type="match status" value="1"/>
</dbReference>
<dbReference type="InterPro" id="IPR044819">
    <property type="entry name" value="OBL-like"/>
</dbReference>
<dbReference type="Gene3D" id="3.40.50.1820">
    <property type="entry name" value="alpha/beta hydrolase"/>
    <property type="match status" value="1"/>
</dbReference>
<name>A0A433D0L1_9FUNG</name>
<dbReference type="SUPFAM" id="SSF53474">
    <property type="entry name" value="alpha/beta-Hydrolases"/>
    <property type="match status" value="1"/>
</dbReference>
<dbReference type="EMBL" id="RBNI01009037">
    <property type="protein sequence ID" value="RUP44374.1"/>
    <property type="molecule type" value="Genomic_DNA"/>
</dbReference>
<dbReference type="CDD" id="cd00519">
    <property type="entry name" value="Lipase_3"/>
    <property type="match status" value="1"/>
</dbReference>
<dbReference type="GO" id="GO:0004806">
    <property type="term" value="F:triacylglycerol lipase activity"/>
    <property type="evidence" value="ECO:0007669"/>
    <property type="project" value="InterPro"/>
</dbReference>
<dbReference type="OrthoDB" id="426718at2759"/>
<dbReference type="PANTHER" id="PTHR46086">
    <property type="entry name" value="ALPHA/BETA-HYDROLASES SUPERFAMILY PROTEIN"/>
    <property type="match status" value="1"/>
</dbReference>
<keyword evidence="2" id="KW-0378">Hydrolase</keyword>
<dbReference type="InterPro" id="IPR029058">
    <property type="entry name" value="AB_hydrolase_fold"/>
</dbReference>
<comment type="caution">
    <text evidence="2">The sequence shown here is derived from an EMBL/GenBank/DDBJ whole genome shotgun (WGS) entry which is preliminary data.</text>
</comment>
<organism evidence="2 3">
    <name type="scientific">Jimgerdemannia flammicorona</name>
    <dbReference type="NCBI Taxonomy" id="994334"/>
    <lineage>
        <taxon>Eukaryota</taxon>
        <taxon>Fungi</taxon>
        <taxon>Fungi incertae sedis</taxon>
        <taxon>Mucoromycota</taxon>
        <taxon>Mucoromycotina</taxon>
        <taxon>Endogonomycetes</taxon>
        <taxon>Endogonales</taxon>
        <taxon>Endogonaceae</taxon>
        <taxon>Jimgerdemannia</taxon>
    </lineage>
</organism>
<dbReference type="AlphaFoldDB" id="A0A433D0L1"/>
<gene>
    <name evidence="2" type="ORF">BC936DRAFT_149564</name>
</gene>
<dbReference type="PANTHER" id="PTHR46086:SF3">
    <property type="entry name" value="TRIACYLGLYCEROL LIPASE OBL1"/>
    <property type="match status" value="1"/>
</dbReference>
<protein>
    <submittedName>
        <fullName evidence="2">Alpha/Beta hydrolase protein</fullName>
    </submittedName>
</protein>
<evidence type="ECO:0000313" key="3">
    <source>
        <dbReference type="Proteomes" id="UP000268093"/>
    </source>
</evidence>
<dbReference type="GO" id="GO:0006629">
    <property type="term" value="P:lipid metabolic process"/>
    <property type="evidence" value="ECO:0007669"/>
    <property type="project" value="InterPro"/>
</dbReference>
<dbReference type="InterPro" id="IPR002921">
    <property type="entry name" value="Fungal_lipase-type"/>
</dbReference>
<sequence length="478" mass="54354">MVLQFPLSIAYKKIFLIAPEYKKFKASFTRGVHSAVYIEYNKKLTEKFWRQLIEKLTNDTKNPPFDLDLAEFHAVLASLAYEPDEVVDYVIAMWDRNIGLTYNRFGHEGCVITMVYSVEEEFVVLAFKGTSVLNFTEWLTDFTTRKMSAKNSVLPGMVHAGFYRAFGFATRSKAIPHTQNEDTPSTKLIDKADFNVEILGVGDRPGKGNNMYKSLHVVAENSDGEYEEYEKYDGSGEDLMKAKLIYLKKIFEGKTPHLWITGHSLGAATATIFTSMLLWKKTKRGKISGFRGGVDIDSFKLHGTFTFGNPRVGDSDWKHTIEKILYPKPGQYQPKYQFWRIINANDIVCSVPPTILGSYLRQHDKSSGTPALTLNDFNHLGKPVTLGYHGNFLNWQERTIFDVLWNLLKEWVSTPLVILHGSRKEKILAILTIATLGMTGFVSDHSIGEYIKNLQIMKEKYAESQNSEEIFIAPTTDD</sequence>
<feature type="domain" description="Fungal lipase-type" evidence="1">
    <location>
        <begin position="253"/>
        <end position="354"/>
    </location>
</feature>
<evidence type="ECO:0000313" key="2">
    <source>
        <dbReference type="EMBL" id="RUP44374.1"/>
    </source>
</evidence>
<reference evidence="2 3" key="1">
    <citation type="journal article" date="2018" name="New Phytol.">
        <title>Phylogenomics of Endogonaceae and evolution of mycorrhizas within Mucoromycota.</title>
        <authorList>
            <person name="Chang Y."/>
            <person name="Desiro A."/>
            <person name="Na H."/>
            <person name="Sandor L."/>
            <person name="Lipzen A."/>
            <person name="Clum A."/>
            <person name="Barry K."/>
            <person name="Grigoriev I.V."/>
            <person name="Martin F.M."/>
            <person name="Stajich J.E."/>
            <person name="Smith M.E."/>
            <person name="Bonito G."/>
            <person name="Spatafora J.W."/>
        </authorList>
    </citation>
    <scope>NUCLEOTIDE SEQUENCE [LARGE SCALE GENOMIC DNA]</scope>
    <source>
        <strain evidence="2 3">GMNB39</strain>
    </source>
</reference>